<proteinExistence type="predicted"/>
<evidence type="ECO:0000256" key="1">
    <source>
        <dbReference type="SAM" id="MobiDB-lite"/>
    </source>
</evidence>
<dbReference type="RefSeq" id="WP_053238518.1">
    <property type="nucleotide sequence ID" value="NZ_CP011125.1"/>
</dbReference>
<evidence type="ECO:0000313" key="3">
    <source>
        <dbReference type="Proteomes" id="UP000034883"/>
    </source>
</evidence>
<sequence length="313" mass="32865">MATKKKSPIKKSPTKKAAPSAAIAIEVSLAASYPTLGEAQQRAFLGQVSIAKCAELGARTKAEGVYRDAQKWAPIIHTALQQHPVALRRYGRARFAWFLLCLRELGERVATQKGKRSKATSARTALERAIDEAKAVRALIAEALELLAAGDPKAEAAYAAAFGVADSLDALRDSLAALADLADETLRATDATTRALVESVDLTADDVRLAREAHAALGAARSTRIVEGAAGTHDEPATSRAEGRMLFEMRLVMGVFEAAHRRTALVPRLTPGPATRSALAPSRTERAAPNEPAAPDAGSPTTPGAVSPAVAPV</sequence>
<dbReference type="AlphaFoldDB" id="A0A0F6WAM5"/>
<protein>
    <submittedName>
        <fullName evidence="2">Uncharacterized protein</fullName>
    </submittedName>
</protein>
<keyword evidence="3" id="KW-1185">Reference proteome</keyword>
<dbReference type="Proteomes" id="UP000034883">
    <property type="component" value="Chromosome"/>
</dbReference>
<dbReference type="OrthoDB" id="5511731at2"/>
<feature type="region of interest" description="Disordered" evidence="1">
    <location>
        <begin position="268"/>
        <end position="313"/>
    </location>
</feature>
<accession>A0A0F6WAM5</accession>
<name>A0A0F6WAM5_9BACT</name>
<gene>
    <name evidence="2" type="ORF">DB32_008824</name>
</gene>
<reference evidence="2 3" key="1">
    <citation type="submission" date="2015-03" db="EMBL/GenBank/DDBJ databases">
        <title>Genome assembly of Sandaracinus amylolyticus DSM 53668.</title>
        <authorList>
            <person name="Sharma G."/>
            <person name="Subramanian S."/>
        </authorList>
    </citation>
    <scope>NUCLEOTIDE SEQUENCE [LARGE SCALE GENOMIC DNA]</scope>
    <source>
        <strain evidence="2 3">DSM 53668</strain>
    </source>
</reference>
<dbReference type="EMBL" id="CP011125">
    <property type="protein sequence ID" value="AKF11675.1"/>
    <property type="molecule type" value="Genomic_DNA"/>
</dbReference>
<dbReference type="KEGG" id="samy:DB32_008824"/>
<evidence type="ECO:0000313" key="2">
    <source>
        <dbReference type="EMBL" id="AKF11675.1"/>
    </source>
</evidence>
<organism evidence="2 3">
    <name type="scientific">Sandaracinus amylolyticus</name>
    <dbReference type="NCBI Taxonomy" id="927083"/>
    <lineage>
        <taxon>Bacteria</taxon>
        <taxon>Pseudomonadati</taxon>
        <taxon>Myxococcota</taxon>
        <taxon>Polyangia</taxon>
        <taxon>Polyangiales</taxon>
        <taxon>Sandaracinaceae</taxon>
        <taxon>Sandaracinus</taxon>
    </lineage>
</organism>